<dbReference type="STRING" id="1777141.AWB80_04814"/>
<sequence length="332" mass="38523">MLAQRARIDLRSQRDISDQLLIILLTRPRDDHRFAHFRMTGDLRLDLTQFDTKATNLDLMIVAAKKLETAIRTITPEITRTIHPRTRSKRIVDEPLGGKLRPIQISPRHARTADIQFTHRTDRRQFPLCIEQINREIRNTHTDRAIAVRAIFACQRAIGHVHGRLGDAVHVDQARLLVRMTRVPGFEHRRIQRLSAEDHIAQRSRSIVSFLRLNEGAKRAGRLIQNSDPLALKQAKEIRREPGDMLRHDHQLAAMTQRAPQLPHRKIEGERVEQTPHIAFMKAEPVLRRVEQAHDLRMLDHHALGFAGRPGRVDHVRKMRRSDGHLRIVLRI</sequence>
<dbReference type="Proteomes" id="UP000054911">
    <property type="component" value="Unassembled WGS sequence"/>
</dbReference>
<dbReference type="AntiFam" id="ANF00178">
    <property type="entry name" value="Shadow ORF (opposite dhbF)"/>
</dbReference>
<proteinExistence type="predicted"/>
<gene>
    <name evidence="1" type="ORF">AWB80_04814</name>
</gene>
<accession>A0A158C8U6</accession>
<name>A0A158C8U6_9BURK</name>
<comment type="caution">
    <text evidence="1">The sequence shown here is derived from an EMBL/GenBank/DDBJ whole genome shotgun (WGS) entry which is preliminary data.</text>
</comment>
<dbReference type="AlphaFoldDB" id="A0A158C8U6"/>
<keyword evidence="2" id="KW-1185">Reference proteome</keyword>
<organism evidence="1 2">
    <name type="scientific">Caballeronia pedi</name>
    <dbReference type="NCBI Taxonomy" id="1777141"/>
    <lineage>
        <taxon>Bacteria</taxon>
        <taxon>Pseudomonadati</taxon>
        <taxon>Pseudomonadota</taxon>
        <taxon>Betaproteobacteria</taxon>
        <taxon>Burkholderiales</taxon>
        <taxon>Burkholderiaceae</taxon>
        <taxon>Caballeronia</taxon>
    </lineage>
</organism>
<evidence type="ECO:0000313" key="1">
    <source>
        <dbReference type="EMBL" id="SAK78701.1"/>
    </source>
</evidence>
<evidence type="ECO:0000313" key="2">
    <source>
        <dbReference type="Proteomes" id="UP000054911"/>
    </source>
</evidence>
<reference evidence="1" key="1">
    <citation type="submission" date="2016-01" db="EMBL/GenBank/DDBJ databases">
        <authorList>
            <person name="Peeters C."/>
        </authorList>
    </citation>
    <scope>NUCLEOTIDE SEQUENCE [LARGE SCALE GENOMIC DNA]</scope>
    <source>
        <strain evidence="1">LMG 29323</strain>
    </source>
</reference>
<dbReference type="EMBL" id="FCOE02000017">
    <property type="protein sequence ID" value="SAK78701.1"/>
    <property type="molecule type" value="Genomic_DNA"/>
</dbReference>
<protein>
    <submittedName>
        <fullName evidence="1">Uncharacterized protein</fullName>
    </submittedName>
</protein>